<feature type="region of interest" description="Disordered" evidence="1">
    <location>
        <begin position="226"/>
        <end position="273"/>
    </location>
</feature>
<feature type="compositionally biased region" description="Polar residues" evidence="1">
    <location>
        <begin position="256"/>
        <end position="273"/>
    </location>
</feature>
<organism evidence="2 3">
    <name type="scientific">Bimuria novae-zelandiae CBS 107.79</name>
    <dbReference type="NCBI Taxonomy" id="1447943"/>
    <lineage>
        <taxon>Eukaryota</taxon>
        <taxon>Fungi</taxon>
        <taxon>Dikarya</taxon>
        <taxon>Ascomycota</taxon>
        <taxon>Pezizomycotina</taxon>
        <taxon>Dothideomycetes</taxon>
        <taxon>Pleosporomycetidae</taxon>
        <taxon>Pleosporales</taxon>
        <taxon>Massarineae</taxon>
        <taxon>Didymosphaeriaceae</taxon>
        <taxon>Bimuria</taxon>
    </lineage>
</organism>
<reference evidence="2" key="1">
    <citation type="journal article" date="2020" name="Stud. Mycol.">
        <title>101 Dothideomycetes genomes: a test case for predicting lifestyles and emergence of pathogens.</title>
        <authorList>
            <person name="Haridas S."/>
            <person name="Albert R."/>
            <person name="Binder M."/>
            <person name="Bloem J."/>
            <person name="Labutti K."/>
            <person name="Salamov A."/>
            <person name="Andreopoulos B."/>
            <person name="Baker S."/>
            <person name="Barry K."/>
            <person name="Bills G."/>
            <person name="Bluhm B."/>
            <person name="Cannon C."/>
            <person name="Castanera R."/>
            <person name="Culley D."/>
            <person name="Daum C."/>
            <person name="Ezra D."/>
            <person name="Gonzalez J."/>
            <person name="Henrissat B."/>
            <person name="Kuo A."/>
            <person name="Liang C."/>
            <person name="Lipzen A."/>
            <person name="Lutzoni F."/>
            <person name="Magnuson J."/>
            <person name="Mondo S."/>
            <person name="Nolan M."/>
            <person name="Ohm R."/>
            <person name="Pangilinan J."/>
            <person name="Park H.-J."/>
            <person name="Ramirez L."/>
            <person name="Alfaro M."/>
            <person name="Sun H."/>
            <person name="Tritt A."/>
            <person name="Yoshinaga Y."/>
            <person name="Zwiers L.-H."/>
            <person name="Turgeon B."/>
            <person name="Goodwin S."/>
            <person name="Spatafora J."/>
            <person name="Crous P."/>
            <person name="Grigoriev I."/>
        </authorList>
    </citation>
    <scope>NUCLEOTIDE SEQUENCE</scope>
    <source>
        <strain evidence="2">CBS 107.79</strain>
    </source>
</reference>
<proteinExistence type="predicted"/>
<evidence type="ECO:0000313" key="2">
    <source>
        <dbReference type="EMBL" id="KAF1977007.1"/>
    </source>
</evidence>
<evidence type="ECO:0000313" key="3">
    <source>
        <dbReference type="Proteomes" id="UP000800036"/>
    </source>
</evidence>
<protein>
    <submittedName>
        <fullName evidence="2">Uncharacterized protein</fullName>
    </submittedName>
</protein>
<dbReference type="AlphaFoldDB" id="A0A6A5VUV5"/>
<dbReference type="Proteomes" id="UP000800036">
    <property type="component" value="Unassembled WGS sequence"/>
</dbReference>
<sequence length="273" mass="30440">PVQSALCGPQAVQFKALDWTGPPIRNTGDDIGNNWHVGDCVKELGKIAGSNLKELSIRLRHEVNHLFPIKHFNAFTVLKTLEVDIILLDHTIGHETLMGSSTRLADMLPASIHKVTLHLKKEDPIKCIDHLLVRGVSPAQPEKLTNLEEIVIRNYVNGVGGGSGEASRRAPEDYAATKALAENESIHWIDDELNPWWDQWDGWTSGYCERFGSTVEYLWFFDEDQDEDEPTVPGCTSPRLDSPRYSPASPYSPSSQTDAWSPTSPTYSPVQHT</sequence>
<evidence type="ECO:0000256" key="1">
    <source>
        <dbReference type="SAM" id="MobiDB-lite"/>
    </source>
</evidence>
<name>A0A6A5VUV5_9PLEO</name>
<gene>
    <name evidence="2" type="ORF">BU23DRAFT_317744</name>
</gene>
<dbReference type="EMBL" id="ML976664">
    <property type="protein sequence ID" value="KAF1977007.1"/>
    <property type="molecule type" value="Genomic_DNA"/>
</dbReference>
<feature type="compositionally biased region" description="Low complexity" evidence="1">
    <location>
        <begin position="243"/>
        <end position="255"/>
    </location>
</feature>
<feature type="non-terminal residue" evidence="2">
    <location>
        <position position="1"/>
    </location>
</feature>
<keyword evidence="3" id="KW-1185">Reference proteome</keyword>
<accession>A0A6A5VUV5</accession>